<feature type="domain" description="FAD-binding" evidence="6">
    <location>
        <begin position="3"/>
        <end position="355"/>
    </location>
</feature>
<dbReference type="OrthoDB" id="16820at2759"/>
<dbReference type="InterPro" id="IPR050493">
    <property type="entry name" value="FAD-dep_Monooxygenase_BioMet"/>
</dbReference>
<evidence type="ECO:0000313" key="8">
    <source>
        <dbReference type="Proteomes" id="UP000053342"/>
    </source>
</evidence>
<dbReference type="Gene3D" id="3.50.50.60">
    <property type="entry name" value="FAD/NAD(P)-binding domain"/>
    <property type="match status" value="1"/>
</dbReference>
<dbReference type="InterPro" id="IPR036188">
    <property type="entry name" value="FAD/NAD-bd_sf"/>
</dbReference>
<name>A0A0D2C703_9EURO</name>
<dbReference type="GO" id="GO:0071949">
    <property type="term" value="F:FAD binding"/>
    <property type="evidence" value="ECO:0007669"/>
    <property type="project" value="InterPro"/>
</dbReference>
<dbReference type="Pfam" id="PF01494">
    <property type="entry name" value="FAD_binding_3"/>
    <property type="match status" value="1"/>
</dbReference>
<dbReference type="GO" id="GO:0004497">
    <property type="term" value="F:monooxygenase activity"/>
    <property type="evidence" value="ECO:0007669"/>
    <property type="project" value="UniProtKB-KW"/>
</dbReference>
<dbReference type="PANTHER" id="PTHR13789">
    <property type="entry name" value="MONOOXYGENASE"/>
    <property type="match status" value="1"/>
</dbReference>
<dbReference type="GeneID" id="27355981"/>
<protein>
    <recommendedName>
        <fullName evidence="6">FAD-binding domain-containing protein</fullName>
    </recommendedName>
</protein>
<dbReference type="SUPFAM" id="SSF51905">
    <property type="entry name" value="FAD/NAD(P)-binding domain"/>
    <property type="match status" value="1"/>
</dbReference>
<evidence type="ECO:0000259" key="6">
    <source>
        <dbReference type="Pfam" id="PF01494"/>
    </source>
</evidence>
<reference evidence="7 8" key="1">
    <citation type="submission" date="2015-01" db="EMBL/GenBank/DDBJ databases">
        <title>The Genome Sequence of Exophiala oligosperma CBS72588.</title>
        <authorList>
            <consortium name="The Broad Institute Genomics Platform"/>
            <person name="Cuomo C."/>
            <person name="de Hoog S."/>
            <person name="Gorbushina A."/>
            <person name="Stielow B."/>
            <person name="Teixiera M."/>
            <person name="Abouelleil A."/>
            <person name="Chapman S.B."/>
            <person name="Priest M."/>
            <person name="Young S.K."/>
            <person name="Wortman J."/>
            <person name="Nusbaum C."/>
            <person name="Birren B."/>
        </authorList>
    </citation>
    <scope>NUCLEOTIDE SEQUENCE [LARGE SCALE GENOMIC DNA]</scope>
    <source>
        <strain evidence="7 8">CBS 72588</strain>
    </source>
</reference>
<evidence type="ECO:0000256" key="2">
    <source>
        <dbReference type="ARBA" id="ARBA00022630"/>
    </source>
</evidence>
<keyword evidence="8" id="KW-1185">Reference proteome</keyword>
<dbReference type="AlphaFoldDB" id="A0A0D2C703"/>
<evidence type="ECO:0000313" key="7">
    <source>
        <dbReference type="EMBL" id="KIW45522.1"/>
    </source>
</evidence>
<dbReference type="PRINTS" id="PR00420">
    <property type="entry name" value="RNGMNOXGNASE"/>
</dbReference>
<evidence type="ECO:0000256" key="4">
    <source>
        <dbReference type="ARBA" id="ARBA00023002"/>
    </source>
</evidence>
<keyword evidence="3" id="KW-0274">FAD</keyword>
<gene>
    <name evidence="7" type="ORF">PV06_03907</name>
</gene>
<evidence type="ECO:0000256" key="5">
    <source>
        <dbReference type="ARBA" id="ARBA00023033"/>
    </source>
</evidence>
<dbReference type="PANTHER" id="PTHR13789:SF309">
    <property type="entry name" value="PUTATIVE (AFU_ORTHOLOGUE AFUA_6G14510)-RELATED"/>
    <property type="match status" value="1"/>
</dbReference>
<keyword evidence="4" id="KW-0560">Oxidoreductase</keyword>
<dbReference type="Proteomes" id="UP000053342">
    <property type="component" value="Unassembled WGS sequence"/>
</dbReference>
<comment type="similarity">
    <text evidence="1">Belongs to the paxM FAD-dependent monooxygenase family.</text>
</comment>
<dbReference type="STRING" id="215243.A0A0D2C703"/>
<dbReference type="HOGENOM" id="CLU_009665_19_3_1"/>
<proteinExistence type="inferred from homology"/>
<dbReference type="RefSeq" id="XP_016265738.1">
    <property type="nucleotide sequence ID" value="XM_016404733.1"/>
</dbReference>
<dbReference type="InterPro" id="IPR002938">
    <property type="entry name" value="FAD-bd"/>
</dbReference>
<evidence type="ECO:0000256" key="3">
    <source>
        <dbReference type="ARBA" id="ARBA00022827"/>
    </source>
</evidence>
<evidence type="ECO:0000256" key="1">
    <source>
        <dbReference type="ARBA" id="ARBA00007992"/>
    </source>
</evidence>
<dbReference type="EMBL" id="KN847334">
    <property type="protein sequence ID" value="KIW45522.1"/>
    <property type="molecule type" value="Genomic_DNA"/>
</dbReference>
<keyword evidence="5" id="KW-0503">Monooxygenase</keyword>
<keyword evidence="2" id="KW-0285">Flavoprotein</keyword>
<dbReference type="VEuPathDB" id="FungiDB:PV06_03907"/>
<organism evidence="7 8">
    <name type="scientific">Exophiala oligosperma</name>
    <dbReference type="NCBI Taxonomy" id="215243"/>
    <lineage>
        <taxon>Eukaryota</taxon>
        <taxon>Fungi</taxon>
        <taxon>Dikarya</taxon>
        <taxon>Ascomycota</taxon>
        <taxon>Pezizomycotina</taxon>
        <taxon>Eurotiomycetes</taxon>
        <taxon>Chaetothyriomycetidae</taxon>
        <taxon>Chaetothyriales</taxon>
        <taxon>Herpotrichiellaceae</taxon>
        <taxon>Exophiala</taxon>
    </lineage>
</organism>
<accession>A0A0D2C703</accession>
<dbReference type="SUPFAM" id="SSF54373">
    <property type="entry name" value="FAD-linked reductases, C-terminal domain"/>
    <property type="match status" value="1"/>
</dbReference>
<sequence length="440" mass="48704">MQLDIVIIGAGLGGLSAAICLARKGHKVKVLERNAGLSEYGAGIQLSPNATRILDSWGLSSEFREYCNLPAWSVARRYNDNAKIGMSSQNPDASEIYGHPYWQIYRPDCQRILADGVRKAGATIEYSSELQKVDAEQGKVHLMDGRTIEADLVVGADGIRSKTRGFIIGNEKIEPVPLGEFNYRAMIPAEAMLRDEDTAKLMASTETHAWFGPGRFIVGYAISNNRFFNLAMVSPRDDDTPVTSWNQPGDIEELRAEFSTFNPLVRKLTGFVEKCAKWTIAEIPELSTWSSRSGRTVLLGDAAHAMSPHAAQGAAMAMEDAAVLGELLSRLNSLDDLPCLAGLYERLRKPRVARVATIAKDNGSSWMLPDGPEQVARDDRFRKVTDDYMRGLREVGRELMVAKLRVPADMDARWPQPAVMMWLYGYDASEAIQGSENSKW</sequence>